<accession>A0A1E3Q3N6</accession>
<proteinExistence type="predicted"/>
<protein>
    <submittedName>
        <fullName evidence="1">Uncharacterized protein</fullName>
    </submittedName>
</protein>
<organism evidence="1 2">
    <name type="scientific">Lipomyces starkeyi NRRL Y-11557</name>
    <dbReference type="NCBI Taxonomy" id="675824"/>
    <lineage>
        <taxon>Eukaryota</taxon>
        <taxon>Fungi</taxon>
        <taxon>Dikarya</taxon>
        <taxon>Ascomycota</taxon>
        <taxon>Saccharomycotina</taxon>
        <taxon>Lipomycetes</taxon>
        <taxon>Lipomycetales</taxon>
        <taxon>Lipomycetaceae</taxon>
        <taxon>Lipomyces</taxon>
    </lineage>
</organism>
<gene>
    <name evidence="1" type="ORF">LIPSTDRAFT_105845</name>
</gene>
<evidence type="ECO:0000313" key="1">
    <source>
        <dbReference type="EMBL" id="ODQ72261.1"/>
    </source>
</evidence>
<keyword evidence="2" id="KW-1185">Reference proteome</keyword>
<name>A0A1E3Q3N6_LIPST</name>
<dbReference type="AlphaFoldDB" id="A0A1E3Q3N6"/>
<dbReference type="Proteomes" id="UP000094385">
    <property type="component" value="Unassembled WGS sequence"/>
</dbReference>
<reference evidence="1 2" key="1">
    <citation type="journal article" date="2016" name="Proc. Natl. Acad. Sci. U.S.A.">
        <title>Comparative genomics of biotechnologically important yeasts.</title>
        <authorList>
            <person name="Riley R."/>
            <person name="Haridas S."/>
            <person name="Wolfe K.H."/>
            <person name="Lopes M.R."/>
            <person name="Hittinger C.T."/>
            <person name="Goeker M."/>
            <person name="Salamov A.A."/>
            <person name="Wisecaver J.H."/>
            <person name="Long T.M."/>
            <person name="Calvey C.H."/>
            <person name="Aerts A.L."/>
            <person name="Barry K.W."/>
            <person name="Choi C."/>
            <person name="Clum A."/>
            <person name="Coughlan A.Y."/>
            <person name="Deshpande S."/>
            <person name="Douglass A.P."/>
            <person name="Hanson S.J."/>
            <person name="Klenk H.-P."/>
            <person name="LaButti K.M."/>
            <person name="Lapidus A."/>
            <person name="Lindquist E.A."/>
            <person name="Lipzen A.M."/>
            <person name="Meier-Kolthoff J.P."/>
            <person name="Ohm R.A."/>
            <person name="Otillar R.P."/>
            <person name="Pangilinan J.L."/>
            <person name="Peng Y."/>
            <person name="Rokas A."/>
            <person name="Rosa C.A."/>
            <person name="Scheuner C."/>
            <person name="Sibirny A.A."/>
            <person name="Slot J.C."/>
            <person name="Stielow J.B."/>
            <person name="Sun H."/>
            <person name="Kurtzman C.P."/>
            <person name="Blackwell M."/>
            <person name="Grigoriev I.V."/>
            <person name="Jeffries T.W."/>
        </authorList>
    </citation>
    <scope>NUCLEOTIDE SEQUENCE [LARGE SCALE GENOMIC DNA]</scope>
    <source>
        <strain evidence="1 2">NRRL Y-11557</strain>
    </source>
</reference>
<dbReference type="EMBL" id="KV454296">
    <property type="protein sequence ID" value="ODQ72261.1"/>
    <property type="molecule type" value="Genomic_DNA"/>
</dbReference>
<sequence length="86" mass="9771">MSMCQESVTMILEGNLEEQANHVVLDLNDVQLLVDAQRADRPKKTSKSMAMVNNCSRNGITFRIIRHMISPVFVRQLEISRLITQG</sequence>
<evidence type="ECO:0000313" key="2">
    <source>
        <dbReference type="Proteomes" id="UP000094385"/>
    </source>
</evidence>